<sequence length="272" mass="28942">MDPFSIAAGVVGIVAPTLHCVRRLMGDLQNIVDAPGAVKSLADDLLTIDKALTSLQTVSDSQWASLGDAVVNQSKSTMTLCTQSCDKFRAALGRWTRHSGDGKLSWQDRAVIGVFKQGQIQSMSKQLQNCNITLTSVVSIATLHSSLQQTHMAEEMMTTISTKETEVADAIIATDKQLAEVNAKLEDLCLAGQDPGESESDQACAVSQVAVEKTALSASRELLQELLSSTQAVAAKTRSGQDRIVNTFGHQNQGMQVGVSYGAISGITFSPK</sequence>
<keyword evidence="3" id="KW-1185">Reference proteome</keyword>
<dbReference type="AlphaFoldDB" id="A0A2S4KRK1"/>
<dbReference type="STRING" id="94208.A0A2S4KRK1"/>
<name>A0A2S4KRK1_9HYPO</name>
<accession>A0A2S4KRK1</accession>
<dbReference type="OrthoDB" id="432483at2759"/>
<proteinExistence type="predicted"/>
<dbReference type="InterPro" id="IPR031348">
    <property type="entry name" value="PigL_N"/>
</dbReference>
<organism evidence="2 3">
    <name type="scientific">Tolypocladium paradoxum</name>
    <dbReference type="NCBI Taxonomy" id="94208"/>
    <lineage>
        <taxon>Eukaryota</taxon>
        <taxon>Fungi</taxon>
        <taxon>Dikarya</taxon>
        <taxon>Ascomycota</taxon>
        <taxon>Pezizomycotina</taxon>
        <taxon>Sordariomycetes</taxon>
        <taxon>Hypocreomycetidae</taxon>
        <taxon>Hypocreales</taxon>
        <taxon>Ophiocordycipitaceae</taxon>
        <taxon>Tolypocladium</taxon>
    </lineage>
</organism>
<dbReference type="Pfam" id="PF17111">
    <property type="entry name" value="PigL_N"/>
    <property type="match status" value="1"/>
</dbReference>
<reference evidence="2 3" key="1">
    <citation type="submission" date="2018-01" db="EMBL/GenBank/DDBJ databases">
        <title>Harnessing the power of phylogenomics to disentangle the directionality and signatures of interkingdom host jumping in the parasitic fungal genus Tolypocladium.</title>
        <authorList>
            <person name="Quandt C.A."/>
            <person name="Patterson W."/>
            <person name="Spatafora J.W."/>
        </authorList>
    </citation>
    <scope>NUCLEOTIDE SEQUENCE [LARGE SCALE GENOMIC DNA]</scope>
    <source>
        <strain evidence="2 3">NRBC 100945</strain>
    </source>
</reference>
<dbReference type="Proteomes" id="UP000237481">
    <property type="component" value="Unassembled WGS sequence"/>
</dbReference>
<feature type="domain" description="Azaphilone pigments biosynthesis cluster protein L N-terminal" evidence="1">
    <location>
        <begin position="1"/>
        <end position="213"/>
    </location>
</feature>
<dbReference type="EMBL" id="PKSG01000791">
    <property type="protein sequence ID" value="POR32819.1"/>
    <property type="molecule type" value="Genomic_DNA"/>
</dbReference>
<protein>
    <recommendedName>
        <fullName evidence="1">Azaphilone pigments biosynthesis cluster protein L N-terminal domain-containing protein</fullName>
    </recommendedName>
</protein>
<evidence type="ECO:0000313" key="2">
    <source>
        <dbReference type="EMBL" id="POR32819.1"/>
    </source>
</evidence>
<evidence type="ECO:0000259" key="1">
    <source>
        <dbReference type="Pfam" id="PF17111"/>
    </source>
</evidence>
<evidence type="ECO:0000313" key="3">
    <source>
        <dbReference type="Proteomes" id="UP000237481"/>
    </source>
</evidence>
<comment type="caution">
    <text evidence="2">The sequence shown here is derived from an EMBL/GenBank/DDBJ whole genome shotgun (WGS) entry which is preliminary data.</text>
</comment>
<gene>
    <name evidence="2" type="ORF">TPAR_07000</name>
</gene>